<organism evidence="1 2">
    <name type="scientific">Paracoccus aestuariivivens</name>
    <dbReference type="NCBI Taxonomy" id="1820333"/>
    <lineage>
        <taxon>Bacteria</taxon>
        <taxon>Pseudomonadati</taxon>
        <taxon>Pseudomonadota</taxon>
        <taxon>Alphaproteobacteria</taxon>
        <taxon>Rhodobacterales</taxon>
        <taxon>Paracoccaceae</taxon>
        <taxon>Paracoccus</taxon>
    </lineage>
</organism>
<dbReference type="InterPro" id="IPR053745">
    <property type="entry name" value="Viral_Tail_Comp_sf"/>
</dbReference>
<dbReference type="Gene3D" id="3.30.2000.30">
    <property type="match status" value="1"/>
</dbReference>
<name>A0A6L6JAM7_9RHOB</name>
<evidence type="ECO:0000313" key="1">
    <source>
        <dbReference type="EMBL" id="MTH77204.1"/>
    </source>
</evidence>
<accession>A0A6L6JAM7</accession>
<dbReference type="OrthoDB" id="7644395at2"/>
<proteinExistence type="predicted"/>
<dbReference type="RefSeq" id="WP_155094592.1">
    <property type="nucleotide sequence ID" value="NZ_WMIE01000002.1"/>
</dbReference>
<evidence type="ECO:0000313" key="2">
    <source>
        <dbReference type="Proteomes" id="UP000478183"/>
    </source>
</evidence>
<dbReference type="EMBL" id="WMIE01000002">
    <property type="protein sequence ID" value="MTH77204.1"/>
    <property type="molecule type" value="Genomic_DNA"/>
</dbReference>
<comment type="caution">
    <text evidence="1">The sequence shown here is derived from an EMBL/GenBank/DDBJ whole genome shotgun (WGS) entry which is preliminary data.</text>
</comment>
<sequence length="139" mass="14111">MTLVAAAALQAAVFQALRQDEGLTALVGDAIFDAQPVDAPTGTYVALGPENVRDAGDMTGAGSVHDFTVSVLSGADGGGGFAAVKAAASAVAQVLEDTGISLGRGHLVGLWFLRSRAKRTDNGAGRQVDLTFRARIDLG</sequence>
<dbReference type="AlphaFoldDB" id="A0A6L6JAM7"/>
<dbReference type="Pfam" id="PF11367">
    <property type="entry name" value="Tail_completion_gp17"/>
    <property type="match status" value="1"/>
</dbReference>
<dbReference type="Proteomes" id="UP000478183">
    <property type="component" value="Unassembled WGS sequence"/>
</dbReference>
<reference evidence="1 2" key="1">
    <citation type="submission" date="2019-11" db="EMBL/GenBank/DDBJ databases">
        <authorList>
            <person name="Dong K."/>
        </authorList>
    </citation>
    <scope>NUCLEOTIDE SEQUENCE [LARGE SCALE GENOMIC DNA]</scope>
    <source>
        <strain evidence="1 2">NBRC 111993</strain>
    </source>
</reference>
<keyword evidence="2" id="KW-1185">Reference proteome</keyword>
<protein>
    <submittedName>
        <fullName evidence="1">DUF3168 domain-containing protein</fullName>
    </submittedName>
</protein>
<dbReference type="InterPro" id="IPR021508">
    <property type="entry name" value="Gp17-like"/>
</dbReference>
<gene>
    <name evidence="1" type="ORF">GL286_05650</name>
</gene>